<reference evidence="2 3" key="1">
    <citation type="submission" date="2018-04" db="EMBL/GenBank/DDBJ databases">
        <authorList>
            <person name="Zhang X."/>
            <person name="Yuan J."/>
            <person name="Li F."/>
            <person name="Xiang J."/>
        </authorList>
    </citation>
    <scope>NUCLEOTIDE SEQUENCE [LARGE SCALE GENOMIC DNA]</scope>
    <source>
        <tissue evidence="2">Muscle</tissue>
    </source>
</reference>
<dbReference type="AlphaFoldDB" id="A0A3R7PCC0"/>
<feature type="compositionally biased region" description="Gly residues" evidence="1">
    <location>
        <begin position="270"/>
        <end position="286"/>
    </location>
</feature>
<evidence type="ECO:0000313" key="2">
    <source>
        <dbReference type="EMBL" id="ROT61242.1"/>
    </source>
</evidence>
<gene>
    <name evidence="2" type="ORF">C7M84_021002</name>
</gene>
<evidence type="ECO:0000313" key="3">
    <source>
        <dbReference type="Proteomes" id="UP000283509"/>
    </source>
</evidence>
<feature type="region of interest" description="Disordered" evidence="1">
    <location>
        <begin position="264"/>
        <end position="301"/>
    </location>
</feature>
<dbReference type="OrthoDB" id="6022300at2759"/>
<dbReference type="Proteomes" id="UP000283509">
    <property type="component" value="Unassembled WGS sequence"/>
</dbReference>
<feature type="compositionally biased region" description="Pro residues" evidence="1">
    <location>
        <begin position="158"/>
        <end position="169"/>
    </location>
</feature>
<evidence type="ECO:0000256" key="1">
    <source>
        <dbReference type="SAM" id="MobiDB-lite"/>
    </source>
</evidence>
<keyword evidence="3" id="KW-1185">Reference proteome</keyword>
<protein>
    <submittedName>
        <fullName evidence="2">Uncharacterized protein</fullName>
    </submittedName>
</protein>
<dbReference type="EMBL" id="QCYY01004270">
    <property type="protein sequence ID" value="ROT61242.1"/>
    <property type="molecule type" value="Genomic_DNA"/>
</dbReference>
<comment type="caution">
    <text evidence="2">The sequence shown here is derived from an EMBL/GenBank/DDBJ whole genome shotgun (WGS) entry which is preliminary data.</text>
</comment>
<organism evidence="2 3">
    <name type="scientific">Penaeus vannamei</name>
    <name type="common">Whiteleg shrimp</name>
    <name type="synonym">Litopenaeus vannamei</name>
    <dbReference type="NCBI Taxonomy" id="6689"/>
    <lineage>
        <taxon>Eukaryota</taxon>
        <taxon>Metazoa</taxon>
        <taxon>Ecdysozoa</taxon>
        <taxon>Arthropoda</taxon>
        <taxon>Crustacea</taxon>
        <taxon>Multicrustacea</taxon>
        <taxon>Malacostraca</taxon>
        <taxon>Eumalacostraca</taxon>
        <taxon>Eucarida</taxon>
        <taxon>Decapoda</taxon>
        <taxon>Dendrobranchiata</taxon>
        <taxon>Penaeoidea</taxon>
        <taxon>Penaeidae</taxon>
        <taxon>Penaeus</taxon>
    </lineage>
</organism>
<name>A0A3R7PCC0_PENVA</name>
<sequence length="377" mass="39618">MLPRPCLSRRQLDLPCPLMSATCFNEAVEHPLARAALALGAGVGTCLGTSWRRDAQKGTWHSLRPNSNAELDESLASYFYTAAMSESLGSGGLLAAAGGGFRLGGLHPLMHPPRMSPSPELYLEAHADLQPLDFSTKKGKMRATAAAPSTWPRSAPCARPPTGPPPPPACTARPRRWPPAPPGPSSPTWAPSSSICTPNWRTPPERTRGRPQLHAPVAAPLQPAALLHPAVRPQQVQDGRPPLQVAPAGAQLLAAVDYRGASEASASGARPGGAGLGGSGLGGSGSGEEASQAPAWGRRLGSSGSEAEAPLLWIRVGVVALQCGAWRTSDSARTSLEYHEERPSACPTLKASRPLRTWQWPPRDYGPFCLLRISAGM</sequence>
<reference evidence="2 3" key="2">
    <citation type="submission" date="2019-01" db="EMBL/GenBank/DDBJ databases">
        <title>The decoding of complex shrimp genome reveals the adaptation for benthos swimmer, frequently molting mechanism and breeding impact on genome.</title>
        <authorList>
            <person name="Sun Y."/>
            <person name="Gao Y."/>
            <person name="Yu Y."/>
        </authorList>
    </citation>
    <scope>NUCLEOTIDE SEQUENCE [LARGE SCALE GENOMIC DNA]</scope>
    <source>
        <tissue evidence="2">Muscle</tissue>
    </source>
</reference>
<feature type="region of interest" description="Disordered" evidence="1">
    <location>
        <begin position="138"/>
        <end position="211"/>
    </location>
</feature>
<proteinExistence type="predicted"/>
<accession>A0A3R7PCC0</accession>